<proteinExistence type="predicted"/>
<dbReference type="AlphaFoldDB" id="M2U5S3"/>
<name>M2U5S3_9SPHN</name>
<comment type="caution">
    <text evidence="2">The sequence shown here is derived from an EMBL/GenBank/DDBJ whole genome shotgun (WGS) entry which is preliminary data.</text>
</comment>
<evidence type="ECO:0000313" key="2">
    <source>
        <dbReference type="EMBL" id="EMD83357.1"/>
    </source>
</evidence>
<evidence type="ECO:0000259" key="1">
    <source>
        <dbReference type="Pfam" id="PF07589"/>
    </source>
</evidence>
<dbReference type="NCBIfam" id="TIGR02595">
    <property type="entry name" value="PEP_CTERM"/>
    <property type="match status" value="1"/>
</dbReference>
<gene>
    <name evidence="2" type="ORF">C725_1258</name>
</gene>
<dbReference type="InterPro" id="IPR013424">
    <property type="entry name" value="Ice-binding_C"/>
</dbReference>
<evidence type="ECO:0000313" key="3">
    <source>
        <dbReference type="Proteomes" id="UP000011717"/>
    </source>
</evidence>
<sequence>MQYDANLTALNGSGVSGTASVFYDDTAGSLRLVVDASGLYPNFVHPQHIHGPFADVDCEARAPAGSFLGGVCIDSSTNLDAQSPTIAQDIDGDGFVETLEGAVTYGPIILNGATGLDAEGSPIFPTSNADGDLSFDYTYDLASTELLFDSLFMVDHEPEDLLPLSLREFVIHGVFVQDGSGDMFEVTDDISNEYVMLLPAASGEFEFVGEVPVPEPGALGLLGLGMIGLAGLRKKLG</sequence>
<keyword evidence="3" id="KW-1185">Reference proteome</keyword>
<dbReference type="EMBL" id="AMRV01000003">
    <property type="protein sequence ID" value="EMD83357.1"/>
    <property type="molecule type" value="Genomic_DNA"/>
</dbReference>
<dbReference type="Proteomes" id="UP000011717">
    <property type="component" value="Unassembled WGS sequence"/>
</dbReference>
<dbReference type="Pfam" id="PF07589">
    <property type="entry name" value="PEP-CTERM"/>
    <property type="match status" value="1"/>
</dbReference>
<protein>
    <submittedName>
        <fullName evidence="2">Extracellular nuclease</fullName>
    </submittedName>
</protein>
<reference evidence="2 3" key="1">
    <citation type="journal article" date="2013" name="Genome Announc.">
        <title>Draft Genome Sequence of Strain JLT2015T, Belonging to the Family Sphingomonadaceae of the Alphaproteobacteria.</title>
        <authorList>
            <person name="Tang K."/>
            <person name="Liu K."/>
            <person name="Li S."/>
            <person name="Jiao N."/>
        </authorList>
    </citation>
    <scope>NUCLEOTIDE SEQUENCE [LARGE SCALE GENOMIC DNA]</scope>
    <source>
        <strain evidence="2 3">JLT2015</strain>
    </source>
</reference>
<accession>M2U5S3</accession>
<feature type="domain" description="Ice-binding protein C-terminal" evidence="1">
    <location>
        <begin position="212"/>
        <end position="234"/>
    </location>
</feature>
<organism evidence="2 3">
    <name type="scientific">Pacificimonas flava</name>
    <dbReference type="NCBI Taxonomy" id="1234595"/>
    <lineage>
        <taxon>Bacteria</taxon>
        <taxon>Pseudomonadati</taxon>
        <taxon>Pseudomonadota</taxon>
        <taxon>Alphaproteobacteria</taxon>
        <taxon>Sphingomonadales</taxon>
        <taxon>Sphingosinicellaceae</taxon>
        <taxon>Pacificimonas</taxon>
    </lineage>
</organism>